<dbReference type="Gene3D" id="3.40.50.720">
    <property type="entry name" value="NAD(P)-binding Rossmann-like Domain"/>
    <property type="match status" value="1"/>
</dbReference>
<feature type="domain" description="XdhC- CoxI" evidence="2">
    <location>
        <begin position="214"/>
        <end position="276"/>
    </location>
</feature>
<dbReference type="PANTHER" id="PTHR30388:SF6">
    <property type="entry name" value="XANTHINE DEHYDROGENASE SUBUNIT A-RELATED"/>
    <property type="match status" value="1"/>
</dbReference>
<dbReference type="SUPFAM" id="SSF51735">
    <property type="entry name" value="NAD(P)-binding Rossmann-fold domains"/>
    <property type="match status" value="1"/>
</dbReference>
<organism evidence="4">
    <name type="scientific">bioreactor metagenome</name>
    <dbReference type="NCBI Taxonomy" id="1076179"/>
    <lineage>
        <taxon>unclassified sequences</taxon>
        <taxon>metagenomes</taxon>
        <taxon>ecological metagenomes</taxon>
    </lineage>
</organism>
<dbReference type="InterPro" id="IPR052698">
    <property type="entry name" value="MoCofactor_Util/Proc"/>
</dbReference>
<evidence type="ECO:0008006" key="5">
    <source>
        <dbReference type="Google" id="ProtNLM"/>
    </source>
</evidence>
<dbReference type="InterPro" id="IPR036291">
    <property type="entry name" value="NAD(P)-bd_dom_sf"/>
</dbReference>
<protein>
    <recommendedName>
        <fullName evidence="5">Xanthine dehydrogenase</fullName>
    </recommendedName>
</protein>
<evidence type="ECO:0000259" key="3">
    <source>
        <dbReference type="Pfam" id="PF13478"/>
    </source>
</evidence>
<dbReference type="AlphaFoldDB" id="A0A644WRT2"/>
<comment type="caution">
    <text evidence="4">The sequence shown here is derived from an EMBL/GenBank/DDBJ whole genome shotgun (WGS) entry which is preliminary data.</text>
</comment>
<dbReference type="Pfam" id="PF13478">
    <property type="entry name" value="XdhC_C"/>
    <property type="match status" value="1"/>
</dbReference>
<dbReference type="PANTHER" id="PTHR30388">
    <property type="entry name" value="ALDEHYDE OXIDOREDUCTASE MOLYBDENUM COFACTOR ASSEMBLY PROTEIN"/>
    <property type="match status" value="1"/>
</dbReference>
<dbReference type="InterPro" id="IPR003777">
    <property type="entry name" value="XdhC_CoxI"/>
</dbReference>
<dbReference type="InterPro" id="IPR027051">
    <property type="entry name" value="XdhC_Rossmann_dom"/>
</dbReference>
<accession>A0A644WRT2</accession>
<dbReference type="EMBL" id="VSSQ01001244">
    <property type="protein sequence ID" value="MPM06595.1"/>
    <property type="molecule type" value="Genomic_DNA"/>
</dbReference>
<gene>
    <name evidence="4" type="ORF">SDC9_52897</name>
</gene>
<dbReference type="Pfam" id="PF02625">
    <property type="entry name" value="XdhC_CoxI"/>
    <property type="match status" value="1"/>
</dbReference>
<reference evidence="4" key="1">
    <citation type="submission" date="2019-08" db="EMBL/GenBank/DDBJ databases">
        <authorList>
            <person name="Kucharzyk K."/>
            <person name="Murdoch R.W."/>
            <person name="Higgins S."/>
            <person name="Loffler F."/>
        </authorList>
    </citation>
    <scope>NUCLEOTIDE SEQUENCE</scope>
</reference>
<feature type="domain" description="XdhC Rossmann" evidence="3">
    <location>
        <begin position="40"/>
        <end position="183"/>
    </location>
</feature>
<proteinExistence type="predicted"/>
<sequence>MSNPEFSSFLTSLSNGEPAYFRRVVDGATYTRKFSPAERLIILGGGHIAQPLCRIAAILGFSVFVVDDRPSFANTARFPDAKKVICDGFPDAIKDLSIRPSDYVCVVTRGHRYDADCLRQILPGQLPSYLGMIGSARRVSGLMELLRDEGYDSGKLAQIHAPIGLKINALTPAEIAVSICAELVAHRRRIPEKENVLPQTDADMSVLQFLAEGKGPKAMLLVLNTKGSTPVEAGAIMAIDPFGRTFGTIGGGCSENAVILQSRQLIGSRGTKVVEVDMTNDMAAEEGMVCGGTMQVLVEDIPEEEASDASFHTDSLTERNLEL</sequence>
<evidence type="ECO:0000313" key="4">
    <source>
        <dbReference type="EMBL" id="MPM06595.1"/>
    </source>
</evidence>
<evidence type="ECO:0000256" key="1">
    <source>
        <dbReference type="SAM" id="MobiDB-lite"/>
    </source>
</evidence>
<name>A0A644WRT2_9ZZZZ</name>
<feature type="region of interest" description="Disordered" evidence="1">
    <location>
        <begin position="304"/>
        <end position="323"/>
    </location>
</feature>
<evidence type="ECO:0000259" key="2">
    <source>
        <dbReference type="Pfam" id="PF02625"/>
    </source>
</evidence>